<evidence type="ECO:0000256" key="1">
    <source>
        <dbReference type="SAM" id="MobiDB-lite"/>
    </source>
</evidence>
<keyword evidence="3" id="KW-1185">Reference proteome</keyword>
<gene>
    <name evidence="2" type="ORF">ADUPG1_007015</name>
</gene>
<protein>
    <submittedName>
        <fullName evidence="2">Uncharacterized protein</fullName>
    </submittedName>
</protein>
<dbReference type="Proteomes" id="UP001057375">
    <property type="component" value="Unassembled WGS sequence"/>
</dbReference>
<organism evidence="2 3">
    <name type="scientific">Aduncisulcus paluster</name>
    <dbReference type="NCBI Taxonomy" id="2918883"/>
    <lineage>
        <taxon>Eukaryota</taxon>
        <taxon>Metamonada</taxon>
        <taxon>Carpediemonas-like organisms</taxon>
        <taxon>Aduncisulcus</taxon>
    </lineage>
</organism>
<reference evidence="2" key="1">
    <citation type="submission" date="2022-03" db="EMBL/GenBank/DDBJ databases">
        <title>Draft genome sequence of Aduncisulcus paluster, a free-living microaerophilic Fornicata.</title>
        <authorList>
            <person name="Yuyama I."/>
            <person name="Kume K."/>
            <person name="Tamura T."/>
            <person name="Inagaki Y."/>
            <person name="Hashimoto T."/>
        </authorList>
    </citation>
    <scope>NUCLEOTIDE SEQUENCE</scope>
    <source>
        <strain evidence="2">NY0171</strain>
    </source>
</reference>
<feature type="region of interest" description="Disordered" evidence="1">
    <location>
        <begin position="156"/>
        <end position="179"/>
    </location>
</feature>
<comment type="caution">
    <text evidence="2">The sequence shown here is derived from an EMBL/GenBank/DDBJ whole genome shotgun (WGS) entry which is preliminary data.</text>
</comment>
<evidence type="ECO:0000313" key="2">
    <source>
        <dbReference type="EMBL" id="GKT32983.1"/>
    </source>
</evidence>
<accession>A0ABQ5KN91</accession>
<sequence length="179" mass="20087">MSSSQFSKLKEKQPKVEHLTQHDIAEDIRRMWELSPLYDPLPPFHLLIRPSYASVSTETAGIDPTIPIALAGIPTDLPLEMEEPLITTGLTHEEEELLNHPPKPPTIFDALVETMKECGALPPRVDIPQPPARPPGMSVLEYERVMTEHGILLPRTVPQHPSQKRVEEELMDSVGRTGR</sequence>
<dbReference type="EMBL" id="BQXS01010106">
    <property type="protein sequence ID" value="GKT32983.1"/>
    <property type="molecule type" value="Genomic_DNA"/>
</dbReference>
<name>A0ABQ5KN91_9EUKA</name>
<proteinExistence type="predicted"/>
<evidence type="ECO:0000313" key="3">
    <source>
        <dbReference type="Proteomes" id="UP001057375"/>
    </source>
</evidence>